<dbReference type="EMBL" id="JAEAOA010000444">
    <property type="protein sequence ID" value="KAK3606076.1"/>
    <property type="molecule type" value="Genomic_DNA"/>
</dbReference>
<feature type="region of interest" description="Disordered" evidence="1">
    <location>
        <begin position="128"/>
        <end position="150"/>
    </location>
</feature>
<gene>
    <name evidence="2" type="ORF">CHS0354_006426</name>
</gene>
<name>A0AAE0W969_9BIVA</name>
<proteinExistence type="predicted"/>
<reference evidence="2" key="1">
    <citation type="journal article" date="2021" name="Genome Biol. Evol.">
        <title>A High-Quality Reference Genome for a Parasitic Bivalve with Doubly Uniparental Inheritance (Bivalvia: Unionida).</title>
        <authorList>
            <person name="Smith C.H."/>
        </authorList>
    </citation>
    <scope>NUCLEOTIDE SEQUENCE</scope>
    <source>
        <strain evidence="2">CHS0354</strain>
    </source>
</reference>
<reference evidence="2" key="2">
    <citation type="journal article" date="2021" name="Genome Biol. Evol.">
        <title>Developing a high-quality reference genome for a parasitic bivalve with doubly uniparental inheritance (Bivalvia: Unionida).</title>
        <authorList>
            <person name="Smith C.H."/>
        </authorList>
    </citation>
    <scope>NUCLEOTIDE SEQUENCE</scope>
    <source>
        <strain evidence="2">CHS0354</strain>
        <tissue evidence="2">Mantle</tissue>
    </source>
</reference>
<sequence length="223" mass="26005">MAYELNGYHRMVTRPHRVEVCPLLDKCALNIYKRLGEVESCKAFRPSIRHEHYRARRRVKSFRICDILGEPDADHRKESDQRHDCYIEPNIQWNQKCTEHIFTAYSKDIYGLNKRNISPLIRPWERSHGERSDHSEFQSPFLTPEKSLDDESNDEIIDVEDDNPVVPMSPLDALAEMSSKTFGGFLGSRTGAKNDLHINDIARKKMVLKGFLENDINAERFCR</sequence>
<comment type="caution">
    <text evidence="2">The sequence shown here is derived from an EMBL/GenBank/DDBJ whole genome shotgun (WGS) entry which is preliminary data.</text>
</comment>
<reference evidence="2" key="3">
    <citation type="submission" date="2023-05" db="EMBL/GenBank/DDBJ databases">
        <authorList>
            <person name="Smith C.H."/>
        </authorList>
    </citation>
    <scope>NUCLEOTIDE SEQUENCE</scope>
    <source>
        <strain evidence="2">CHS0354</strain>
        <tissue evidence="2">Mantle</tissue>
    </source>
</reference>
<evidence type="ECO:0000313" key="2">
    <source>
        <dbReference type="EMBL" id="KAK3606076.1"/>
    </source>
</evidence>
<dbReference type="AlphaFoldDB" id="A0AAE0W969"/>
<keyword evidence="3" id="KW-1185">Reference proteome</keyword>
<dbReference type="Proteomes" id="UP001195483">
    <property type="component" value="Unassembled WGS sequence"/>
</dbReference>
<evidence type="ECO:0000313" key="3">
    <source>
        <dbReference type="Proteomes" id="UP001195483"/>
    </source>
</evidence>
<organism evidence="2 3">
    <name type="scientific">Potamilus streckersoni</name>
    <dbReference type="NCBI Taxonomy" id="2493646"/>
    <lineage>
        <taxon>Eukaryota</taxon>
        <taxon>Metazoa</taxon>
        <taxon>Spiralia</taxon>
        <taxon>Lophotrochozoa</taxon>
        <taxon>Mollusca</taxon>
        <taxon>Bivalvia</taxon>
        <taxon>Autobranchia</taxon>
        <taxon>Heteroconchia</taxon>
        <taxon>Palaeoheterodonta</taxon>
        <taxon>Unionida</taxon>
        <taxon>Unionoidea</taxon>
        <taxon>Unionidae</taxon>
        <taxon>Ambleminae</taxon>
        <taxon>Lampsilini</taxon>
        <taxon>Potamilus</taxon>
    </lineage>
</organism>
<protein>
    <submittedName>
        <fullName evidence="2">Uncharacterized protein</fullName>
    </submittedName>
</protein>
<accession>A0AAE0W969</accession>
<evidence type="ECO:0000256" key="1">
    <source>
        <dbReference type="SAM" id="MobiDB-lite"/>
    </source>
</evidence>